<accession>A0ABV7L6C1</accession>
<protein>
    <submittedName>
        <fullName evidence="3">ABC transporter substrate-binding protein</fullName>
    </submittedName>
</protein>
<organism evidence="3 4">
    <name type="scientific">Marinibaculum pumilum</name>
    <dbReference type="NCBI Taxonomy" id="1766165"/>
    <lineage>
        <taxon>Bacteria</taxon>
        <taxon>Pseudomonadati</taxon>
        <taxon>Pseudomonadota</taxon>
        <taxon>Alphaproteobacteria</taxon>
        <taxon>Rhodospirillales</taxon>
        <taxon>Rhodospirillaceae</taxon>
        <taxon>Marinibaculum</taxon>
    </lineage>
</organism>
<gene>
    <name evidence="3" type="ORF">ACFOGJ_21385</name>
</gene>
<proteinExistence type="predicted"/>
<dbReference type="PANTHER" id="PTHR31528">
    <property type="entry name" value="4-AMINO-5-HYDROXYMETHYL-2-METHYLPYRIMIDINE PHOSPHATE SYNTHASE THI11-RELATED"/>
    <property type="match status" value="1"/>
</dbReference>
<comment type="caution">
    <text evidence="3">The sequence shown here is derived from an EMBL/GenBank/DDBJ whole genome shotgun (WGS) entry which is preliminary data.</text>
</comment>
<feature type="domain" description="SsuA/THI5-like" evidence="2">
    <location>
        <begin position="44"/>
        <end position="253"/>
    </location>
</feature>
<dbReference type="InterPro" id="IPR027939">
    <property type="entry name" value="NMT1/THI5"/>
</dbReference>
<dbReference type="InterPro" id="IPR015168">
    <property type="entry name" value="SsuA/THI5"/>
</dbReference>
<name>A0ABV7L6C1_9PROT</name>
<dbReference type="Proteomes" id="UP001595528">
    <property type="component" value="Unassembled WGS sequence"/>
</dbReference>
<dbReference type="PANTHER" id="PTHR31528:SF3">
    <property type="entry name" value="THIAMINE BIOSYNTHESIS PROTEIN HI_0357-RELATED"/>
    <property type="match status" value="1"/>
</dbReference>
<dbReference type="Gene3D" id="3.40.190.10">
    <property type="entry name" value="Periplasmic binding protein-like II"/>
    <property type="match status" value="2"/>
</dbReference>
<reference evidence="4" key="1">
    <citation type="journal article" date="2019" name="Int. J. Syst. Evol. Microbiol.">
        <title>The Global Catalogue of Microorganisms (GCM) 10K type strain sequencing project: providing services to taxonomists for standard genome sequencing and annotation.</title>
        <authorList>
            <consortium name="The Broad Institute Genomics Platform"/>
            <consortium name="The Broad Institute Genome Sequencing Center for Infectious Disease"/>
            <person name="Wu L."/>
            <person name="Ma J."/>
        </authorList>
    </citation>
    <scope>NUCLEOTIDE SEQUENCE [LARGE SCALE GENOMIC DNA]</scope>
    <source>
        <strain evidence="4">KCTC 42964</strain>
    </source>
</reference>
<keyword evidence="4" id="KW-1185">Reference proteome</keyword>
<feature type="chain" id="PRO_5046712698" evidence="1">
    <location>
        <begin position="28"/>
        <end position="339"/>
    </location>
</feature>
<dbReference type="Pfam" id="PF09084">
    <property type="entry name" value="NMT1"/>
    <property type="match status" value="1"/>
</dbReference>
<evidence type="ECO:0000259" key="2">
    <source>
        <dbReference type="Pfam" id="PF09084"/>
    </source>
</evidence>
<keyword evidence="1" id="KW-0732">Signal</keyword>
<dbReference type="RefSeq" id="WP_379904374.1">
    <property type="nucleotide sequence ID" value="NZ_JBHRTR010000034.1"/>
</dbReference>
<feature type="signal peptide" evidence="1">
    <location>
        <begin position="1"/>
        <end position="27"/>
    </location>
</feature>
<evidence type="ECO:0000313" key="4">
    <source>
        <dbReference type="Proteomes" id="UP001595528"/>
    </source>
</evidence>
<evidence type="ECO:0000256" key="1">
    <source>
        <dbReference type="SAM" id="SignalP"/>
    </source>
</evidence>
<dbReference type="SUPFAM" id="SSF53850">
    <property type="entry name" value="Periplasmic binding protein-like II"/>
    <property type="match status" value="1"/>
</dbReference>
<sequence length="339" mass="36567">MLNRAVTTAALAGVMGLALATAPQAQAADKTEANLILNWIAGGDHAPYYYAKQEGWYDKAGLDLTIEQGKGSQLATQRVGIGASQLGLADMGVVLTAIGAGADIVAIMNVYANTPQGFYWLKSSGITGPKDFAGKKIGNPPSDAARAMFPVFAKAVGIEPDSVQWINVQPNAKLSALKAGSIDVTTSFYNIHHIFQGQLGDDMGFVSWKDVGVNPYGNSLIANGEFLKENPDAVRTFVEVSQKAFAFCVENAEACVDALVAANTGLKKDNELQNWKLVTELMSNEHSQNVGLGHFEDSRMATDYDMVETYFEIKQPYDVKKAYTNEFIDTSIKMPKTSM</sequence>
<dbReference type="EMBL" id="JBHRTR010000034">
    <property type="protein sequence ID" value="MFC3229817.1"/>
    <property type="molecule type" value="Genomic_DNA"/>
</dbReference>
<evidence type="ECO:0000313" key="3">
    <source>
        <dbReference type="EMBL" id="MFC3229817.1"/>
    </source>
</evidence>